<dbReference type="InterPro" id="IPR003594">
    <property type="entry name" value="HATPase_dom"/>
</dbReference>
<dbReference type="KEGG" id="ral:Rumal_1505"/>
<keyword evidence="8" id="KW-1133">Transmembrane helix</keyword>
<dbReference type="Pfam" id="PF00512">
    <property type="entry name" value="HisKA"/>
    <property type="match status" value="1"/>
</dbReference>
<keyword evidence="8" id="KW-0812">Transmembrane</keyword>
<dbReference type="Gene3D" id="1.10.287.130">
    <property type="match status" value="1"/>
</dbReference>
<comment type="catalytic activity">
    <reaction evidence="1">
        <text>ATP + protein L-histidine = ADP + protein N-phospho-L-histidine.</text>
        <dbReference type="EC" id="2.7.13.3"/>
    </reaction>
</comment>
<name>E6UH14_RUMA7</name>
<dbReference type="RefSeq" id="WP_013498171.1">
    <property type="nucleotide sequence ID" value="NC_014833.1"/>
</dbReference>
<evidence type="ECO:0000256" key="2">
    <source>
        <dbReference type="ARBA" id="ARBA00004370"/>
    </source>
</evidence>
<dbReference type="OrthoDB" id="9813151at2"/>
<protein>
    <recommendedName>
        <fullName evidence="3">histidine kinase</fullName>
        <ecNumber evidence="3">2.7.13.3</ecNumber>
    </recommendedName>
</protein>
<gene>
    <name evidence="10" type="ordered locus">Rumal_1505</name>
</gene>
<evidence type="ECO:0000256" key="8">
    <source>
        <dbReference type="SAM" id="Phobius"/>
    </source>
</evidence>
<keyword evidence="7" id="KW-0902">Two-component regulatory system</keyword>
<dbReference type="SUPFAM" id="SSF55874">
    <property type="entry name" value="ATPase domain of HSP90 chaperone/DNA topoisomerase II/histidine kinase"/>
    <property type="match status" value="1"/>
</dbReference>
<comment type="subcellular location">
    <subcellularLocation>
        <location evidence="2">Membrane</location>
    </subcellularLocation>
</comment>
<feature type="transmembrane region" description="Helical" evidence="8">
    <location>
        <begin position="12"/>
        <end position="34"/>
    </location>
</feature>
<dbReference type="InterPro" id="IPR050351">
    <property type="entry name" value="BphY/WalK/GraS-like"/>
</dbReference>
<dbReference type="PROSITE" id="PS50109">
    <property type="entry name" value="HIS_KIN"/>
    <property type="match status" value="1"/>
</dbReference>
<dbReference type="SMART" id="SM00387">
    <property type="entry name" value="HATPase_c"/>
    <property type="match status" value="1"/>
</dbReference>
<evidence type="ECO:0000256" key="4">
    <source>
        <dbReference type="ARBA" id="ARBA00022553"/>
    </source>
</evidence>
<dbReference type="EC" id="2.7.13.3" evidence="3"/>
<keyword evidence="8" id="KW-0472">Membrane</keyword>
<proteinExistence type="predicted"/>
<dbReference type="InterPro" id="IPR036890">
    <property type="entry name" value="HATPase_C_sf"/>
</dbReference>
<dbReference type="GO" id="GO:0000155">
    <property type="term" value="F:phosphorelay sensor kinase activity"/>
    <property type="evidence" value="ECO:0007669"/>
    <property type="project" value="InterPro"/>
</dbReference>
<feature type="transmembrane region" description="Helical" evidence="8">
    <location>
        <begin position="175"/>
        <end position="196"/>
    </location>
</feature>
<dbReference type="Pfam" id="PF02518">
    <property type="entry name" value="HATPase_c"/>
    <property type="match status" value="1"/>
</dbReference>
<dbReference type="Gene3D" id="3.30.565.10">
    <property type="entry name" value="Histidine kinase-like ATPase, C-terminal domain"/>
    <property type="match status" value="1"/>
</dbReference>
<evidence type="ECO:0000259" key="9">
    <source>
        <dbReference type="PROSITE" id="PS50109"/>
    </source>
</evidence>
<keyword evidence="5" id="KW-0808">Transferase</keyword>
<evidence type="ECO:0000256" key="3">
    <source>
        <dbReference type="ARBA" id="ARBA00012438"/>
    </source>
</evidence>
<dbReference type="STRING" id="697329.Rumal_1505"/>
<keyword evidence="4" id="KW-0597">Phosphoprotein</keyword>
<dbReference type="SUPFAM" id="SSF47384">
    <property type="entry name" value="Homodimeric domain of signal transducing histidine kinase"/>
    <property type="match status" value="1"/>
</dbReference>
<dbReference type="eggNOG" id="COG5002">
    <property type="taxonomic scope" value="Bacteria"/>
</dbReference>
<dbReference type="AlphaFoldDB" id="E6UH14"/>
<evidence type="ECO:0000313" key="11">
    <source>
        <dbReference type="Proteomes" id="UP000006919"/>
    </source>
</evidence>
<dbReference type="InterPro" id="IPR003661">
    <property type="entry name" value="HisK_dim/P_dom"/>
</dbReference>
<dbReference type="GO" id="GO:0004721">
    <property type="term" value="F:phosphoprotein phosphatase activity"/>
    <property type="evidence" value="ECO:0007669"/>
    <property type="project" value="TreeGrafter"/>
</dbReference>
<dbReference type="SMART" id="SM00388">
    <property type="entry name" value="HisKA"/>
    <property type="match status" value="1"/>
</dbReference>
<dbReference type="Proteomes" id="UP000006919">
    <property type="component" value="Chromosome"/>
</dbReference>
<dbReference type="PANTHER" id="PTHR45453:SF1">
    <property type="entry name" value="PHOSPHATE REGULON SENSOR PROTEIN PHOR"/>
    <property type="match status" value="1"/>
</dbReference>
<evidence type="ECO:0000256" key="6">
    <source>
        <dbReference type="ARBA" id="ARBA00022777"/>
    </source>
</evidence>
<feature type="domain" description="Histidine kinase" evidence="9">
    <location>
        <begin position="218"/>
        <end position="433"/>
    </location>
</feature>
<dbReference type="InterPro" id="IPR036097">
    <property type="entry name" value="HisK_dim/P_sf"/>
</dbReference>
<sequence precursor="true">MIKRLRRRFILIAASSVMAVELLVVGLINVIYISQINKRELQLMQILCDNDGRFPEFGKHFDQKPDSRNENVSIPPPEKKYRLGDLGFKVNEETRYQTRYFYIRYDENMNPAEINTGHVAAVTSGEALGYAKEVGDSGETSGFMGDYRFSVIEKENGKLYIFLDCREDIRMKRSFMLISSAISLGGWLLVCLLIIICSRAAVKPFIENFEKQKMFITDAGHEIKTPLAIIQANAEVIEMINGTSEWTQSITNQVTRLNGLTADLLRLSRMEEDGVRQTFAEFDLSEAFADIAGPFRTLAENKGLSFDVKAQEGIRINGDSSAIRQLISILTENAVKYCDEGGCITVSLEKTSSGRHALISTENDCAEPPEHPERLFDRFYRADKSRGREEGEAASGYGIGLSVARAVVMSHKGRISCKAEDGRIVFTAKLRCL</sequence>
<organism evidence="10 11">
    <name type="scientific">Ruminococcus albus (strain ATCC 27210 / DSM 20455 / JCM 14654 / NCDO 2250 / 7)</name>
    <dbReference type="NCBI Taxonomy" id="697329"/>
    <lineage>
        <taxon>Bacteria</taxon>
        <taxon>Bacillati</taxon>
        <taxon>Bacillota</taxon>
        <taxon>Clostridia</taxon>
        <taxon>Eubacteriales</taxon>
        <taxon>Oscillospiraceae</taxon>
        <taxon>Ruminococcus</taxon>
    </lineage>
</organism>
<dbReference type="CDD" id="cd00082">
    <property type="entry name" value="HisKA"/>
    <property type="match status" value="1"/>
</dbReference>
<dbReference type="GO" id="GO:0005886">
    <property type="term" value="C:plasma membrane"/>
    <property type="evidence" value="ECO:0007669"/>
    <property type="project" value="TreeGrafter"/>
</dbReference>
<evidence type="ECO:0000256" key="5">
    <source>
        <dbReference type="ARBA" id="ARBA00022679"/>
    </source>
</evidence>
<dbReference type="InterPro" id="IPR005467">
    <property type="entry name" value="His_kinase_dom"/>
</dbReference>
<dbReference type="GO" id="GO:0016036">
    <property type="term" value="P:cellular response to phosphate starvation"/>
    <property type="evidence" value="ECO:0007669"/>
    <property type="project" value="TreeGrafter"/>
</dbReference>
<dbReference type="HOGENOM" id="CLU_000445_89_6_9"/>
<reference evidence="10 11" key="1">
    <citation type="journal article" date="2011" name="J. Bacteriol.">
        <title>Complete genome of the cellulolytic ruminal bacterium Ruminococcus albus 7.</title>
        <authorList>
            <person name="Suen G."/>
            <person name="Stevenson D.M."/>
            <person name="Bruce D.C."/>
            <person name="Chertkov O."/>
            <person name="Copeland A."/>
            <person name="Cheng J.F."/>
            <person name="Detter C."/>
            <person name="Detter J.C."/>
            <person name="Goodwin L.A."/>
            <person name="Han C.S."/>
            <person name="Hauser L.J."/>
            <person name="Ivanova N.N."/>
            <person name="Kyrpides N.C."/>
            <person name="Land M.L."/>
            <person name="Lapidus A."/>
            <person name="Lucas S."/>
            <person name="Ovchinnikova G."/>
            <person name="Pitluck S."/>
            <person name="Tapia R."/>
            <person name="Woyke T."/>
            <person name="Boyum J."/>
            <person name="Mead D."/>
            <person name="Weimer P.J."/>
        </authorList>
    </citation>
    <scope>NUCLEOTIDE SEQUENCE [LARGE SCALE GENOMIC DNA]</scope>
    <source>
        <strain evidence="11">ATCC 27210 / DSM 20455 / JCM 14654 / NCDO 2250 / 7</strain>
    </source>
</reference>
<accession>E6UH14</accession>
<evidence type="ECO:0000256" key="7">
    <source>
        <dbReference type="ARBA" id="ARBA00023012"/>
    </source>
</evidence>
<dbReference type="PANTHER" id="PTHR45453">
    <property type="entry name" value="PHOSPHATE REGULON SENSOR PROTEIN PHOR"/>
    <property type="match status" value="1"/>
</dbReference>
<evidence type="ECO:0000313" key="10">
    <source>
        <dbReference type="EMBL" id="ADU22006.1"/>
    </source>
</evidence>
<evidence type="ECO:0000256" key="1">
    <source>
        <dbReference type="ARBA" id="ARBA00000085"/>
    </source>
</evidence>
<keyword evidence="6 10" id="KW-0418">Kinase</keyword>
<dbReference type="EMBL" id="CP002403">
    <property type="protein sequence ID" value="ADU22006.1"/>
    <property type="molecule type" value="Genomic_DNA"/>
</dbReference>